<feature type="region of interest" description="Disordered" evidence="1">
    <location>
        <begin position="1"/>
        <end position="111"/>
    </location>
</feature>
<gene>
    <name evidence="2" type="ORF">AVDCRST_MAG08-120</name>
</gene>
<feature type="compositionally biased region" description="Basic residues" evidence="1">
    <location>
        <begin position="95"/>
        <end position="111"/>
    </location>
</feature>
<feature type="non-terminal residue" evidence="2">
    <location>
        <position position="111"/>
    </location>
</feature>
<feature type="non-terminal residue" evidence="2">
    <location>
        <position position="1"/>
    </location>
</feature>
<accession>A0A6J4H3V4</accession>
<evidence type="ECO:0000256" key="1">
    <source>
        <dbReference type="SAM" id="MobiDB-lite"/>
    </source>
</evidence>
<reference evidence="2" key="1">
    <citation type="submission" date="2020-02" db="EMBL/GenBank/DDBJ databases">
        <authorList>
            <person name="Meier V. D."/>
        </authorList>
    </citation>
    <scope>NUCLEOTIDE SEQUENCE</scope>
    <source>
        <strain evidence="2">AVDCRST_MAG08</strain>
    </source>
</reference>
<organism evidence="2">
    <name type="scientific">uncultured Acetobacteraceae bacterium</name>
    <dbReference type="NCBI Taxonomy" id="169975"/>
    <lineage>
        <taxon>Bacteria</taxon>
        <taxon>Pseudomonadati</taxon>
        <taxon>Pseudomonadota</taxon>
        <taxon>Alphaproteobacteria</taxon>
        <taxon>Acetobacterales</taxon>
        <taxon>Acetobacteraceae</taxon>
        <taxon>environmental samples</taxon>
    </lineage>
</organism>
<dbReference type="EMBL" id="CADCTG010000016">
    <property type="protein sequence ID" value="CAA9211808.1"/>
    <property type="molecule type" value="Genomic_DNA"/>
</dbReference>
<proteinExistence type="predicted"/>
<dbReference type="AlphaFoldDB" id="A0A6J4H3V4"/>
<name>A0A6J4H3V4_9PROT</name>
<evidence type="ECO:0000313" key="2">
    <source>
        <dbReference type="EMBL" id="CAA9211808.1"/>
    </source>
</evidence>
<feature type="compositionally biased region" description="Basic residues" evidence="1">
    <location>
        <begin position="39"/>
        <end position="51"/>
    </location>
</feature>
<feature type="compositionally biased region" description="Low complexity" evidence="1">
    <location>
        <begin position="83"/>
        <end position="94"/>
    </location>
</feature>
<protein>
    <submittedName>
        <fullName evidence="2">Uncharacterized protein</fullName>
    </submittedName>
</protein>
<sequence length="111" mass="11943">VDAEVRLRAGRTLKSSRGFPQSPRHWLLDGNAGDAQQRHSPRRGRARRPPRRGAGLEGAPRRAADARMGGSGGAGSDRRKRPGAALGLALVLPRPRGRLARPRPHRAALSL</sequence>